<feature type="signal peptide" evidence="8">
    <location>
        <begin position="1"/>
        <end position="22"/>
    </location>
</feature>
<evidence type="ECO:0000256" key="8">
    <source>
        <dbReference type="SAM" id="SignalP"/>
    </source>
</evidence>
<evidence type="ECO:0000256" key="6">
    <source>
        <dbReference type="ARBA" id="ARBA00022801"/>
    </source>
</evidence>
<dbReference type="InterPro" id="IPR001343">
    <property type="entry name" value="Hemolysn_Ca-bd"/>
</dbReference>
<dbReference type="PANTHER" id="PTHR10030">
    <property type="entry name" value="ALPHA-L-FUCOSIDASE"/>
    <property type="match status" value="1"/>
</dbReference>
<dbReference type="InterPro" id="IPR000933">
    <property type="entry name" value="Glyco_hydro_29"/>
</dbReference>
<dbReference type="Proteomes" id="UP001195769">
    <property type="component" value="Unassembled WGS sequence"/>
</dbReference>
<evidence type="ECO:0000256" key="2">
    <source>
        <dbReference type="ARBA" id="ARBA00007951"/>
    </source>
</evidence>
<dbReference type="InterPro" id="IPR056884">
    <property type="entry name" value="NPHP3-like_N"/>
</dbReference>
<evidence type="ECO:0000313" key="12">
    <source>
        <dbReference type="Proteomes" id="UP001195769"/>
    </source>
</evidence>
<dbReference type="EC" id="3.2.1.51" evidence="3"/>
<keyword evidence="5" id="KW-0677">Repeat</keyword>
<reference evidence="11" key="1">
    <citation type="journal article" date="2020" name="New Phytol.">
        <title>Comparative genomics reveals dynamic genome evolution in host specialist ectomycorrhizal fungi.</title>
        <authorList>
            <person name="Lofgren L.A."/>
            <person name="Nguyen N.H."/>
            <person name="Vilgalys R."/>
            <person name="Ruytinx J."/>
            <person name="Liao H.L."/>
            <person name="Branco S."/>
            <person name="Kuo A."/>
            <person name="LaButti K."/>
            <person name="Lipzen A."/>
            <person name="Andreopoulos W."/>
            <person name="Pangilinan J."/>
            <person name="Riley R."/>
            <person name="Hundley H."/>
            <person name="Na H."/>
            <person name="Barry K."/>
            <person name="Grigoriev I.V."/>
            <person name="Stajich J.E."/>
            <person name="Kennedy P.G."/>
        </authorList>
    </citation>
    <scope>NUCLEOTIDE SEQUENCE</scope>
    <source>
        <strain evidence="11">FC203</strain>
    </source>
</reference>
<accession>A0AAD4HLF7</accession>
<organism evidence="11 12">
    <name type="scientific">Suillus fuscotomentosus</name>
    <dbReference type="NCBI Taxonomy" id="1912939"/>
    <lineage>
        <taxon>Eukaryota</taxon>
        <taxon>Fungi</taxon>
        <taxon>Dikarya</taxon>
        <taxon>Basidiomycota</taxon>
        <taxon>Agaricomycotina</taxon>
        <taxon>Agaricomycetes</taxon>
        <taxon>Agaricomycetidae</taxon>
        <taxon>Boletales</taxon>
        <taxon>Suillineae</taxon>
        <taxon>Suillaceae</taxon>
        <taxon>Suillus</taxon>
    </lineage>
</organism>
<dbReference type="Gene3D" id="3.20.20.80">
    <property type="entry name" value="Glycosidases"/>
    <property type="match status" value="1"/>
</dbReference>
<dbReference type="Pfam" id="PF01120">
    <property type="entry name" value="Alpha_L_fucos"/>
    <property type="match status" value="1"/>
</dbReference>
<dbReference type="GO" id="GO:0004560">
    <property type="term" value="F:alpha-L-fucosidase activity"/>
    <property type="evidence" value="ECO:0007669"/>
    <property type="project" value="UniProtKB-EC"/>
</dbReference>
<keyword evidence="12" id="KW-1185">Reference proteome</keyword>
<dbReference type="GO" id="GO:0005509">
    <property type="term" value="F:calcium ion binding"/>
    <property type="evidence" value="ECO:0007669"/>
    <property type="project" value="InterPro"/>
</dbReference>
<dbReference type="Pfam" id="PF24883">
    <property type="entry name" value="NPHP3_N"/>
    <property type="match status" value="1"/>
</dbReference>
<dbReference type="InterPro" id="IPR017853">
    <property type="entry name" value="GH"/>
</dbReference>
<keyword evidence="6" id="KW-0378">Hydrolase</keyword>
<dbReference type="InterPro" id="IPR057739">
    <property type="entry name" value="Glyco_hydro_29_N"/>
</dbReference>
<evidence type="ECO:0000256" key="5">
    <source>
        <dbReference type="ARBA" id="ARBA00022737"/>
    </source>
</evidence>
<dbReference type="PANTHER" id="PTHR10030:SF37">
    <property type="entry name" value="ALPHA-L-FUCOSIDASE-RELATED"/>
    <property type="match status" value="1"/>
</dbReference>
<dbReference type="SUPFAM" id="SSF52540">
    <property type="entry name" value="P-loop containing nucleoside triphosphate hydrolases"/>
    <property type="match status" value="1"/>
</dbReference>
<comment type="caution">
    <text evidence="11">The sequence shown here is derived from an EMBL/GenBank/DDBJ whole genome shotgun (WGS) entry which is preliminary data.</text>
</comment>
<feature type="domain" description="Glycoside hydrolase family 29 N-terminal" evidence="9">
    <location>
        <begin position="335"/>
        <end position="685"/>
    </location>
</feature>
<dbReference type="EMBL" id="JABBWK010000024">
    <property type="protein sequence ID" value="KAG1900943.1"/>
    <property type="molecule type" value="Genomic_DNA"/>
</dbReference>
<feature type="chain" id="PRO_5042194356" description="alpha-L-fucosidase" evidence="8">
    <location>
        <begin position="23"/>
        <end position="1824"/>
    </location>
</feature>
<dbReference type="InterPro" id="IPR011049">
    <property type="entry name" value="Serralysin-like_metalloprot_C"/>
</dbReference>
<dbReference type="Pfam" id="PF00353">
    <property type="entry name" value="HemolysinCabind"/>
    <property type="match status" value="2"/>
</dbReference>
<keyword evidence="7" id="KW-0326">Glycosidase</keyword>
<dbReference type="InterPro" id="IPR027417">
    <property type="entry name" value="P-loop_NTPase"/>
</dbReference>
<proteinExistence type="inferred from homology"/>
<comment type="function">
    <text evidence="1">Alpha-L-fucosidase is responsible for hydrolyzing the alpha-1,6-linked fucose joined to the reducing-end N-acetylglucosamine of the carbohydrate moieties of glycoproteins.</text>
</comment>
<dbReference type="SUPFAM" id="SSF51445">
    <property type="entry name" value="(Trans)glycosidases"/>
    <property type="match status" value="1"/>
</dbReference>
<dbReference type="Gene3D" id="3.40.50.300">
    <property type="entry name" value="P-loop containing nucleotide triphosphate hydrolases"/>
    <property type="match status" value="1"/>
</dbReference>
<evidence type="ECO:0000313" key="11">
    <source>
        <dbReference type="EMBL" id="KAG1900943.1"/>
    </source>
</evidence>
<evidence type="ECO:0000256" key="4">
    <source>
        <dbReference type="ARBA" id="ARBA00022729"/>
    </source>
</evidence>
<protein>
    <recommendedName>
        <fullName evidence="3">alpha-L-fucosidase</fullName>
        <ecNumber evidence="3">3.2.1.51</ecNumber>
    </recommendedName>
</protein>
<dbReference type="InterPro" id="IPR016286">
    <property type="entry name" value="FUC_metazoa-typ"/>
</dbReference>
<comment type="similarity">
    <text evidence="2">Belongs to the glycosyl hydrolase 29 family.</text>
</comment>
<dbReference type="GO" id="GO:0016139">
    <property type="term" value="P:glycoside catabolic process"/>
    <property type="evidence" value="ECO:0007669"/>
    <property type="project" value="TreeGrafter"/>
</dbReference>
<evidence type="ECO:0000259" key="10">
    <source>
        <dbReference type="Pfam" id="PF24883"/>
    </source>
</evidence>
<dbReference type="SMART" id="SM00812">
    <property type="entry name" value="Alpha_L_fucos"/>
    <property type="match status" value="1"/>
</dbReference>
<dbReference type="PRINTS" id="PR00741">
    <property type="entry name" value="GLHYDRLASE29"/>
</dbReference>
<feature type="domain" description="Nephrocystin 3-like N-terminal" evidence="10">
    <location>
        <begin position="827"/>
        <end position="1014"/>
    </location>
</feature>
<evidence type="ECO:0000256" key="3">
    <source>
        <dbReference type="ARBA" id="ARBA00012662"/>
    </source>
</evidence>
<evidence type="ECO:0000256" key="7">
    <source>
        <dbReference type="ARBA" id="ARBA00023295"/>
    </source>
</evidence>
<sequence>MRVSGVPLLCGALFFYIHTAKSSLVTFPSVVIPLSGLFDNQAASLDGTTGNFDGNGATYAAEYLPGGPSWFYNEIPYDLPLAWGRSQDNVIAGGQVVKFSNVTYVHELHVIYAWDHSGSGLSRTFSLNYADHSVKYLQFTGQDWLNINGGAIRTPYHFEEYSSNKNWNSSQIFQLSLSVPSHAPLESITLAEASSTSNRLHIFALSMTPSFEPASGPLVPQLSVRSAQFSTRWEDISGQRAQAVAITLANLLPGSYATSSNTSINSRYEISVSGEGVSTVTPGLVYRLVPADQARVDVFVLNNDGKGNATITIRDEFGNVIGTSVGWPIARLRTEWTADANVLATHETPTWWNQAKYGIFIHWGIYSVPAWGPPSSYAEWYDWNLRNPPNSNSPTWVHHLDTYGKDVVYDDFIANFTASTWNPRAWLDLFSEAGAKYFVIVTTHHDGYALFDTKNTTHRSSVYLKPHRDFVKELMDTAKSDYPDIHRGTYYSLPEWFNPYFSKYGFSSWPGGLAHNAFNASELEPYTGILNISDYIEDLQYPQMLSLALDYDTEIMWCDGGGHNKTLDFAAQFYNKAMQNGYQVTINDRCGAVPDFDTPEYATLGSLSTRHWETSEGMDPNSYGLNSATNTSEYKNGTTIIQTLVDVVSKNGNYLLDIGPNAEGDIIAPMADNLLAAGKWLKYAGDCIYATDYWYQASQDPTESFRFLTTPKTFCIIAFNKPGDGKVTVDAGGVAFPIQRGDSVVLLGPSRNPQSLEWDIDGSGVLTVVVPQNEVDQLLDMSEGTWEKLCQVAAKGAEHDFRERHPHPKCLEGTRVALLNYIYPLLDKKDQNQIIWLHGTAGVGKSAVAFTVAERMKGLKVAEQSQQTHTETRLAGTFFFSRKHTKRRTAGYFFAMLAYQLASNFPSVRTHVNRAILNNPALLDPDKSVRDQMEGLFLQPLRKLQYRLRECGSPPLVFVVDALDECTSETLDQPSFEFFDRDKSESEIAELISLLAQALRDPELPVTHILVTSRSEGHIREVMHNEHVRPLVGEIPANISGEGVATAISLDGADVDEDIYRFLEDSFGKLRLRYPTFPHPTDAQLERLASRAGRRLTSQLLPGTEVYKLYDLILSTCADPMLAYMHLSIVVVLVDPLPLSQISELLGPGQGRDVENVLRQLRSIIDIPTDSSLPVNIYHSSVRDYVSHHSNCYLRQVQYITSPHSLLAFSSLHLMVREIPESTALLNALSELTNHSQVMQPDDPRKLKHSLSFMVQPPEPMQALITLLWLRGNYHPELQFWLDTPDGRAWLQTKGVRDWLQTQGGKGWMLTDGGDEWLVTPGGRDWLQTEAGRDWLETDSGKDWLQAGRGGENGCGPRADETGCKHRPGETGCRQMPGKTGCRPMDRKIGCGPSAGEIGCRQRPHETGYKQRLGEIGYRLTGRKYWLFIQPEDGRAWLQTEAGQDWLQANSSTQLSLPLPHQQYSSSFSQQYLSSSPQPFVPPHLMQTWDSSSVLQMSGSQDARDWLHTENGQDWLQSQDAQDWLHTENGQDWLQSRSRHDWLQTKGGRDWLQSEHAQGLLQTLRARDWLQTASGKYWLQSEHAPDWLQTQGGKDWLRSEHVQDWLQSESIEDWLQSQDVRDWLHSQDGQDWLHSEYGQDWLQRPDGQAWRLITVWVTMEEFTSNSEAIKEYIIAPELSLQPAFQAIRLFKALPDFLMFLVFLVFRRQDHSTTALPDMKIIHAMKALSRSTDEARKQSQSASAALNYACQNWAIHLSRTPKPWDARLAHMFQSFWNRNLASWLERQWCLKDLPSCLTILSDGEKLAKNIFEPLGHISNHSGAPV</sequence>
<dbReference type="GeneID" id="64661237"/>
<dbReference type="RefSeq" id="XP_041226519.1">
    <property type="nucleotide sequence ID" value="XM_041366939.1"/>
</dbReference>
<evidence type="ECO:0000256" key="1">
    <source>
        <dbReference type="ARBA" id="ARBA00004071"/>
    </source>
</evidence>
<keyword evidence="4 8" id="KW-0732">Signal</keyword>
<dbReference type="GO" id="GO:0006004">
    <property type="term" value="P:fucose metabolic process"/>
    <property type="evidence" value="ECO:0007669"/>
    <property type="project" value="InterPro"/>
</dbReference>
<name>A0AAD4HLF7_9AGAM</name>
<dbReference type="SUPFAM" id="SSF51120">
    <property type="entry name" value="beta-Roll"/>
    <property type="match status" value="2"/>
</dbReference>
<evidence type="ECO:0000259" key="9">
    <source>
        <dbReference type="Pfam" id="PF01120"/>
    </source>
</evidence>
<gene>
    <name evidence="11" type="ORF">F5891DRAFT_1188045</name>
</gene>